<dbReference type="EMBL" id="OC004507">
    <property type="protein sequence ID" value="CAD7264558.1"/>
    <property type="molecule type" value="Genomic_DNA"/>
</dbReference>
<accession>A0A7R9G3S7</accession>
<proteinExistence type="predicted"/>
<name>A0A7R9G3S7_TIMSH</name>
<evidence type="ECO:0000313" key="1">
    <source>
        <dbReference type="EMBL" id="CAD7264558.1"/>
    </source>
</evidence>
<protein>
    <submittedName>
        <fullName evidence="1">Uncharacterized protein</fullName>
    </submittedName>
</protein>
<reference evidence="1" key="1">
    <citation type="submission" date="2020-11" db="EMBL/GenBank/DDBJ databases">
        <authorList>
            <person name="Tran Van P."/>
        </authorList>
    </citation>
    <scope>NUCLEOTIDE SEQUENCE</scope>
</reference>
<gene>
    <name evidence="1" type="ORF">TSIB3V08_LOCUS8608</name>
</gene>
<sequence>MPGHCVAQVVHVFNSLVNVVQATLNHTHTLLGFVLKQKVNPFLCDGDGARGEEAKVPWLEVYKPYLVALYSQGPRAQQPRDLGLERSHQIMVQFLYRRKDIDYTTHKLLVLVHQEGGYLTFICSILSYSIRFSSPSGVPRDLSNLVEVGVDPSENQVRCKQETGDWSVPKPMSLEQGLTIWLPGGWAGSERVGEDELSRHQHP</sequence>
<dbReference type="AlphaFoldDB" id="A0A7R9G3S7"/>
<organism evidence="1">
    <name type="scientific">Timema shepardi</name>
    <name type="common">Walking stick</name>
    <dbReference type="NCBI Taxonomy" id="629360"/>
    <lineage>
        <taxon>Eukaryota</taxon>
        <taxon>Metazoa</taxon>
        <taxon>Ecdysozoa</taxon>
        <taxon>Arthropoda</taxon>
        <taxon>Hexapoda</taxon>
        <taxon>Insecta</taxon>
        <taxon>Pterygota</taxon>
        <taxon>Neoptera</taxon>
        <taxon>Polyneoptera</taxon>
        <taxon>Phasmatodea</taxon>
        <taxon>Timematodea</taxon>
        <taxon>Timematoidea</taxon>
        <taxon>Timematidae</taxon>
        <taxon>Timema</taxon>
    </lineage>
</organism>